<name>A0ABN1KVT0_CLOSU</name>
<dbReference type="SUPFAM" id="SSF53067">
    <property type="entry name" value="Actin-like ATPase domain"/>
    <property type="match status" value="2"/>
</dbReference>
<dbReference type="Gene3D" id="3.30.420.40">
    <property type="match status" value="2"/>
</dbReference>
<dbReference type="EMBL" id="BAAACI010000007">
    <property type="protein sequence ID" value="GAA0777226.1"/>
    <property type="molecule type" value="Genomic_DNA"/>
</dbReference>
<keyword evidence="2" id="KW-1185">Reference proteome</keyword>
<evidence type="ECO:0000313" key="1">
    <source>
        <dbReference type="EMBL" id="GAA0777226.1"/>
    </source>
</evidence>
<dbReference type="InterPro" id="IPR043129">
    <property type="entry name" value="ATPase_NBD"/>
</dbReference>
<dbReference type="RefSeq" id="WP_343827501.1">
    <property type="nucleotide sequence ID" value="NZ_BAAACI010000007.1"/>
</dbReference>
<dbReference type="Proteomes" id="UP001501047">
    <property type="component" value="Unassembled WGS sequence"/>
</dbReference>
<evidence type="ECO:0008006" key="3">
    <source>
        <dbReference type="Google" id="ProtNLM"/>
    </source>
</evidence>
<accession>A0ABN1KVT0</accession>
<dbReference type="CDD" id="cd24049">
    <property type="entry name" value="ASKHA_NBD_PilM"/>
    <property type="match status" value="1"/>
</dbReference>
<protein>
    <recommendedName>
        <fullName evidence="3">Type IV pilus assembly protein PilM</fullName>
    </recommendedName>
</protein>
<dbReference type="InterPro" id="IPR005883">
    <property type="entry name" value="PilM"/>
</dbReference>
<sequence>MSLFSKSKVNKSEELKNKEIQVNIDNSTLLNKEGYHKGIDVENSNKESIWNRDIKLQDLKFKKIKKVNDDKPAKPKSIKLVSLDIGSKDIKIVEGQVKNGKIKVYSMSKIKSPEDIIQDGELYNEDSILLKLKEEMKSSGMKSKNIAMVSSSSTIISRELIVPYVENSEELRTLVNYEIEQFLAINLNNYVIQFMSLEEVIVDSVRKQKIFTIIYPKNLIDSYRNLVEKLLVNPYSLDITNNSIRKLSSIAEIYNVDLIKKEESVLYLDLGHKNINLSIVNNNKLEFIRVIPIGGIEIDKFIVDLNGISMEEAEEVKKTQVEVGKHRKENELNDGVVEVIEGWLDDLNRIIQFYTNKSNGKKINHIYLYGGTSKLKGIDEYIALKTGIETTKIITVNNIEFDKNINTTTIEEYVNALGALIRL</sequence>
<dbReference type="InterPro" id="IPR050696">
    <property type="entry name" value="FtsA/MreB"/>
</dbReference>
<dbReference type="Pfam" id="PF11104">
    <property type="entry name" value="PilM_2"/>
    <property type="match status" value="1"/>
</dbReference>
<gene>
    <name evidence="1" type="ORF">GCM10008908_32010</name>
</gene>
<dbReference type="PANTHER" id="PTHR32432">
    <property type="entry name" value="CELL DIVISION PROTEIN FTSA-RELATED"/>
    <property type="match status" value="1"/>
</dbReference>
<proteinExistence type="predicted"/>
<organism evidence="1 2">
    <name type="scientific">Clostridium subterminale</name>
    <dbReference type="NCBI Taxonomy" id="1550"/>
    <lineage>
        <taxon>Bacteria</taxon>
        <taxon>Bacillati</taxon>
        <taxon>Bacillota</taxon>
        <taxon>Clostridia</taxon>
        <taxon>Eubacteriales</taxon>
        <taxon>Clostridiaceae</taxon>
        <taxon>Clostridium</taxon>
    </lineage>
</organism>
<dbReference type="PANTHER" id="PTHR32432:SF3">
    <property type="entry name" value="ETHANOLAMINE UTILIZATION PROTEIN EUTJ"/>
    <property type="match status" value="1"/>
</dbReference>
<comment type="caution">
    <text evidence="1">The sequence shown here is derived from an EMBL/GenBank/DDBJ whole genome shotgun (WGS) entry which is preliminary data.</text>
</comment>
<evidence type="ECO:0000313" key="2">
    <source>
        <dbReference type="Proteomes" id="UP001501047"/>
    </source>
</evidence>
<dbReference type="Gene3D" id="3.30.1490.300">
    <property type="match status" value="1"/>
</dbReference>
<reference evidence="1 2" key="1">
    <citation type="journal article" date="2019" name="Int. J. Syst. Evol. Microbiol.">
        <title>The Global Catalogue of Microorganisms (GCM) 10K type strain sequencing project: providing services to taxonomists for standard genome sequencing and annotation.</title>
        <authorList>
            <consortium name="The Broad Institute Genomics Platform"/>
            <consortium name="The Broad Institute Genome Sequencing Center for Infectious Disease"/>
            <person name="Wu L."/>
            <person name="Ma J."/>
        </authorList>
    </citation>
    <scope>NUCLEOTIDE SEQUENCE [LARGE SCALE GENOMIC DNA]</scope>
    <source>
        <strain evidence="1 2">JCM 1417</strain>
    </source>
</reference>